<evidence type="ECO:0000256" key="6">
    <source>
        <dbReference type="ARBA" id="ARBA00022452"/>
    </source>
</evidence>
<dbReference type="PANTHER" id="PTHR30069:SF53">
    <property type="entry name" value="COLICIN I RECEPTOR-RELATED"/>
    <property type="match status" value="1"/>
</dbReference>
<feature type="domain" description="TonB-dependent receptor-like beta-barrel" evidence="25">
    <location>
        <begin position="178"/>
        <end position="590"/>
    </location>
</feature>
<keyword evidence="14" id="KW-0627">Porphyrin biosynthesis</keyword>
<evidence type="ECO:0000256" key="4">
    <source>
        <dbReference type="ARBA" id="ARBA00012454"/>
    </source>
</evidence>
<evidence type="ECO:0000256" key="17">
    <source>
        <dbReference type="ARBA" id="ARBA00033334"/>
    </source>
</evidence>
<keyword evidence="6 21" id="KW-1134">Transmembrane beta strand</keyword>
<keyword evidence="29" id="KW-1185">Reference proteome</keyword>
<evidence type="ECO:0000256" key="10">
    <source>
        <dbReference type="ARBA" id="ARBA00023077"/>
    </source>
</evidence>
<dbReference type="SUPFAM" id="SSF52540">
    <property type="entry name" value="P-loop containing nucleoside triphosphate hydrolases"/>
    <property type="match status" value="1"/>
</dbReference>
<evidence type="ECO:0000313" key="28">
    <source>
        <dbReference type="EMBL" id="ACO79468.1"/>
    </source>
</evidence>
<dbReference type="UniPathway" id="UPA00148">
    <property type="reaction ID" value="UER00233"/>
</dbReference>
<feature type="domain" description="TonB-dependent receptor plug" evidence="26">
    <location>
        <begin position="46"/>
        <end position="152"/>
    </location>
</feature>
<feature type="compositionally biased region" description="Basic residues" evidence="23">
    <location>
        <begin position="797"/>
        <end position="807"/>
    </location>
</feature>
<dbReference type="PROSITE" id="PS52016">
    <property type="entry name" value="TONB_DEPENDENT_REC_3"/>
    <property type="match status" value="1"/>
</dbReference>
<evidence type="ECO:0000256" key="19">
    <source>
        <dbReference type="ARBA" id="ARBA00048555"/>
    </source>
</evidence>
<sequence length="1023" mass="111674">MIRKPCFGPAASALLGLFPFSPLLAADEPLALDDLVVTAARSAQSLRDSLAAVSLIERDDIERSQAQSVPELLKKVPGVSIANNGGPGKSTSVYLRGTESDHVLVLIDGVRVGSVTSGTAAWQDLPVEMIERIEVVRGPRSSLYGSEAIGGVIQIFTRKGGDGAPRPFFSAGYGTHDSYTGSLGVSGGNAHGWYSLALSSADSDGINVKRPGASGYESDADGYRNHSASLRAGWRFDNGLELEGSFLRAKSHNDYDQVNSRRTSGFSANADGEQNVVSGRARFSPLAFWQVTLQAGRNEDKSDTYQDGHFYSRFDSRRDSASWQNDLTLAEGHILTLGVDYQREEVNGSTDYDEDSRENNGAFIQYLGEYGRHDWQVSLRRDNNEQFGQHETGNIAYGYALTDALRATISYGSAFKAPTFNELYYPFYGIADLEEETSHSLEVGLSGSHAWGHWSLNAYRTKVNDLIVYDSSIQGPANLDEARIRGLELEVGSRTFGWDWSANYSLLEPENSGSGTNDGNELPRRAAQMFNLELDRRFGDFAVGATLHAEGRRYDDVANDDELSGYATVDLRGEYRISPEWRLQARVANLLDADYQTAWTTTSRGRRCTLPSAIRRCEAPPAGGPEPYKEKAHAQSVLPQPTDRRCAAGPADGRDPWSSLRHSRSAERLLGGVLPRRRPAAPALGVPGAVPGSLAARLRRHRLDGRERLVPVAGLLAAGAGLRLAVAGRTPLCPPATRQPGRARPGGGLRRFRLLPVLRRRFLLLLRPLRGADLRRLRAAPDRLLPAQPGRPGPLRGPRRAALRGLRHPPEDAAGAGRARMSESPERDARHKARMQRKKAVVDARIARAGDEHGLLLVHTGNGKGKSSAAFGMAARALGHGMRVGVVQFVKGAASTGEEAFFRRFPEQVCYHVMGEGFTWEIQDRQRDIDRAREAWKVARELLGDPSIGLVLLDELNIALKYGYLELEPVLADIRARPWHQHVVATGRGAPPGLIEAADTVTEMSPVKHAFQAGVKAQKGIEF</sequence>
<dbReference type="Gene3D" id="2.40.170.20">
    <property type="entry name" value="TonB-dependent receptor, beta-barrel domain"/>
    <property type="match status" value="1"/>
</dbReference>
<evidence type="ECO:0000256" key="2">
    <source>
        <dbReference type="ARBA" id="ARBA00005121"/>
    </source>
</evidence>
<dbReference type="Gene3D" id="2.170.130.10">
    <property type="entry name" value="TonB-dependent receptor, plug domain"/>
    <property type="match status" value="1"/>
</dbReference>
<evidence type="ECO:0000256" key="7">
    <source>
        <dbReference type="ARBA" id="ARBA00022692"/>
    </source>
</evidence>
<evidence type="ECO:0000256" key="18">
    <source>
        <dbReference type="ARBA" id="ARBA00033354"/>
    </source>
</evidence>
<keyword evidence="11" id="KW-0626">Porin</keyword>
<keyword evidence="10 22" id="KW-0798">TonB box</keyword>
<accession>C1DPP7</accession>
<dbReference type="NCBIfam" id="TIGR01779">
    <property type="entry name" value="TonB-B12"/>
    <property type="match status" value="1"/>
</dbReference>
<evidence type="ECO:0000256" key="24">
    <source>
        <dbReference type="SAM" id="SignalP"/>
    </source>
</evidence>
<evidence type="ECO:0000256" key="14">
    <source>
        <dbReference type="ARBA" id="ARBA00023244"/>
    </source>
</evidence>
<feature type="domain" description="Cob(I)alamin adenosyltransferase N-terminal" evidence="27">
    <location>
        <begin position="821"/>
        <end position="846"/>
    </location>
</feature>
<dbReference type="Proteomes" id="UP000002424">
    <property type="component" value="Chromosome"/>
</dbReference>
<evidence type="ECO:0000256" key="13">
    <source>
        <dbReference type="ARBA" id="ARBA00023237"/>
    </source>
</evidence>
<dbReference type="NCBIfam" id="NF004637">
    <property type="entry name" value="PRK05986.1"/>
    <property type="match status" value="1"/>
</dbReference>
<organism evidence="28 29">
    <name type="scientific">Azotobacter vinelandii (strain DJ / ATCC BAA-1303)</name>
    <dbReference type="NCBI Taxonomy" id="322710"/>
    <lineage>
        <taxon>Bacteria</taxon>
        <taxon>Pseudomonadati</taxon>
        <taxon>Pseudomonadota</taxon>
        <taxon>Gammaproteobacteria</taxon>
        <taxon>Pseudomonadales</taxon>
        <taxon>Pseudomonadaceae</taxon>
        <taxon>Azotobacter</taxon>
    </lineage>
</organism>
<feature type="region of interest" description="Disordered" evidence="23">
    <location>
        <begin position="618"/>
        <end position="660"/>
    </location>
</feature>
<feature type="region of interest" description="Disordered" evidence="23">
    <location>
        <begin position="784"/>
        <end position="837"/>
    </location>
</feature>
<evidence type="ECO:0000256" key="8">
    <source>
        <dbReference type="ARBA" id="ARBA00022729"/>
    </source>
</evidence>
<evidence type="ECO:0000259" key="26">
    <source>
        <dbReference type="Pfam" id="PF07715"/>
    </source>
</evidence>
<keyword evidence="28" id="KW-0675">Receptor</keyword>
<evidence type="ECO:0000256" key="9">
    <source>
        <dbReference type="ARBA" id="ARBA00023065"/>
    </source>
</evidence>
<feature type="compositionally biased region" description="Low complexity" evidence="23">
    <location>
        <begin position="784"/>
        <end position="796"/>
    </location>
</feature>
<keyword evidence="12 21" id="KW-0472">Membrane</keyword>
<dbReference type="SUPFAM" id="SSF56935">
    <property type="entry name" value="Porins"/>
    <property type="match status" value="1"/>
</dbReference>
<evidence type="ECO:0000259" key="25">
    <source>
        <dbReference type="Pfam" id="PF00593"/>
    </source>
</evidence>
<comment type="catalytic activity">
    <reaction evidence="19">
        <text>2 cob(II)yrinate a,c diamide + reduced [electron-transfer flavoprotein] + 2 ATP = 2 adenosylcob(III)yrinate a,c-diamide + 2 triphosphate + oxidized [electron-transfer flavoprotein] + 3 H(+)</text>
        <dbReference type="Rhea" id="RHEA:11528"/>
        <dbReference type="Rhea" id="RHEA-COMP:10685"/>
        <dbReference type="Rhea" id="RHEA-COMP:10686"/>
        <dbReference type="ChEBI" id="CHEBI:15378"/>
        <dbReference type="ChEBI" id="CHEBI:18036"/>
        <dbReference type="ChEBI" id="CHEBI:30616"/>
        <dbReference type="ChEBI" id="CHEBI:57692"/>
        <dbReference type="ChEBI" id="CHEBI:58307"/>
        <dbReference type="ChEBI" id="CHEBI:58503"/>
        <dbReference type="ChEBI" id="CHEBI:58537"/>
        <dbReference type="EC" id="2.5.1.17"/>
    </reaction>
</comment>
<evidence type="ECO:0000256" key="16">
    <source>
        <dbReference type="ARBA" id="ARBA00031529"/>
    </source>
</evidence>
<dbReference type="eggNOG" id="COG4206">
    <property type="taxonomic scope" value="Bacteria"/>
</dbReference>
<evidence type="ECO:0000313" key="29">
    <source>
        <dbReference type="Proteomes" id="UP000002424"/>
    </source>
</evidence>
<dbReference type="Pfam" id="PF02572">
    <property type="entry name" value="CobA_CobO_BtuR"/>
    <property type="match status" value="1"/>
</dbReference>
<evidence type="ECO:0000256" key="11">
    <source>
        <dbReference type="ARBA" id="ARBA00023114"/>
    </source>
</evidence>
<dbReference type="InterPro" id="IPR036942">
    <property type="entry name" value="Beta-barrel_TonB_sf"/>
</dbReference>
<dbReference type="InterPro" id="IPR000531">
    <property type="entry name" value="Beta-barrel_TonB"/>
</dbReference>
<evidence type="ECO:0000256" key="3">
    <source>
        <dbReference type="ARBA" id="ARBA00007487"/>
    </source>
</evidence>
<dbReference type="InterPro" id="IPR037066">
    <property type="entry name" value="Plug_dom_sf"/>
</dbReference>
<dbReference type="GO" id="GO:0015420">
    <property type="term" value="F:ABC-type vitamin B12 transporter activity"/>
    <property type="evidence" value="ECO:0007669"/>
    <property type="project" value="InterPro"/>
</dbReference>
<dbReference type="InterPro" id="IPR012910">
    <property type="entry name" value="Plug_dom"/>
</dbReference>
<feature type="signal peptide" evidence="24">
    <location>
        <begin position="1"/>
        <end position="25"/>
    </location>
</feature>
<feature type="chain" id="PRO_5002908801" description="corrinoid adenosyltransferase" evidence="24">
    <location>
        <begin position="26"/>
        <end position="1023"/>
    </location>
</feature>
<dbReference type="GO" id="GO:0046930">
    <property type="term" value="C:pore complex"/>
    <property type="evidence" value="ECO:0007669"/>
    <property type="project" value="UniProtKB-KW"/>
</dbReference>
<gene>
    <name evidence="28" type="primary">btuB</name>
    <name evidence="28" type="ordered locus">Avin_33130</name>
</gene>
<dbReference type="PANTHER" id="PTHR30069">
    <property type="entry name" value="TONB-DEPENDENT OUTER MEMBRANE RECEPTOR"/>
    <property type="match status" value="1"/>
</dbReference>
<protein>
    <recommendedName>
        <fullName evidence="4">corrinoid adenosyltransferase</fullName>
        <ecNumber evidence="4">2.5.1.17</ecNumber>
    </recommendedName>
    <alternativeName>
        <fullName evidence="16">Cob(II)alamin adenosyltransferase</fullName>
    </alternativeName>
    <alternativeName>
        <fullName evidence="18">Cob(II)yrinic acid a,c-diamide adenosyltransferase</fullName>
    </alternativeName>
    <alternativeName>
        <fullName evidence="17">Cobinamide/cobalamin adenosyltransferase</fullName>
    </alternativeName>
</protein>
<keyword evidence="7 21" id="KW-0812">Transmembrane</keyword>
<reference evidence="28 29" key="1">
    <citation type="journal article" date="2009" name="J. Bacteriol.">
        <title>Genome sequence of Azotobacter vinelandii, an obligate aerobe specialized to support diverse anaerobic metabolic processes.</title>
        <authorList>
            <person name="Setubal J.C."/>
            <person name="dos Santos P."/>
            <person name="Goldman B.S."/>
            <person name="Ertesvag H."/>
            <person name="Espin G."/>
            <person name="Rubio L.M."/>
            <person name="Valla S."/>
            <person name="Almeida N.F."/>
            <person name="Balasubramanian D."/>
            <person name="Cromes L."/>
            <person name="Curatti L."/>
            <person name="Du Z."/>
            <person name="Godsy E."/>
            <person name="Goodner B."/>
            <person name="Hellner-Burris K."/>
            <person name="Hernandez J.A."/>
            <person name="Houmiel K."/>
            <person name="Imperial J."/>
            <person name="Kennedy C."/>
            <person name="Larson T.J."/>
            <person name="Latreille P."/>
            <person name="Ligon L.S."/>
            <person name="Lu J."/>
            <person name="Maerk M."/>
            <person name="Miller N.M."/>
            <person name="Norton S."/>
            <person name="O'Carroll I.P."/>
            <person name="Paulsen I."/>
            <person name="Raulfs E.C."/>
            <person name="Roemer R."/>
            <person name="Rosser J."/>
            <person name="Segura D."/>
            <person name="Slater S."/>
            <person name="Stricklin S.L."/>
            <person name="Studholme D.J."/>
            <person name="Sun J."/>
            <person name="Viana C.J."/>
            <person name="Wallin E."/>
            <person name="Wang B."/>
            <person name="Wheeler C."/>
            <person name="Zhu H."/>
            <person name="Dean D.R."/>
            <person name="Dixon R."/>
            <person name="Wood D."/>
        </authorList>
    </citation>
    <scope>NUCLEOTIDE SEQUENCE [LARGE SCALE GENOMIC DNA]</scope>
    <source>
        <strain evidence="29">DJ / ATCC BAA-1303</strain>
    </source>
</reference>
<dbReference type="GO" id="GO:0009279">
    <property type="term" value="C:cell outer membrane"/>
    <property type="evidence" value="ECO:0007669"/>
    <property type="project" value="UniProtKB-SubCell"/>
</dbReference>
<evidence type="ECO:0000256" key="1">
    <source>
        <dbReference type="ARBA" id="ARBA00004571"/>
    </source>
</evidence>
<dbReference type="AlphaFoldDB" id="C1DPP7"/>
<comment type="similarity">
    <text evidence="21 22">Belongs to the TonB-dependent receptor family.</text>
</comment>
<dbReference type="InterPro" id="IPR027417">
    <property type="entry name" value="P-loop_NTPase"/>
</dbReference>
<dbReference type="GO" id="GO:0006811">
    <property type="term" value="P:monoatomic ion transport"/>
    <property type="evidence" value="ECO:0007669"/>
    <property type="project" value="UniProtKB-KW"/>
</dbReference>
<feature type="compositionally biased region" description="Basic and acidic residues" evidence="23">
    <location>
        <begin position="820"/>
        <end position="829"/>
    </location>
</feature>
<proteinExistence type="inferred from homology"/>
<keyword evidence="13 21" id="KW-0998">Cell outer membrane</keyword>
<dbReference type="Pfam" id="PF00593">
    <property type="entry name" value="TonB_dep_Rec_b-barrel"/>
    <property type="match status" value="1"/>
</dbReference>
<dbReference type="GO" id="GO:0015288">
    <property type="term" value="F:porin activity"/>
    <property type="evidence" value="ECO:0007669"/>
    <property type="project" value="UniProtKB-KW"/>
</dbReference>
<evidence type="ECO:0000256" key="21">
    <source>
        <dbReference type="PROSITE-ProRule" id="PRU01360"/>
    </source>
</evidence>
<dbReference type="EC" id="2.5.1.17" evidence="4"/>
<evidence type="ECO:0000256" key="5">
    <source>
        <dbReference type="ARBA" id="ARBA00022448"/>
    </source>
</evidence>
<comment type="catalytic activity">
    <reaction evidence="20">
        <text>2 cob(II)alamin + reduced [electron-transfer flavoprotein] + 2 ATP = 2 adenosylcob(III)alamin + 2 triphosphate + oxidized [electron-transfer flavoprotein] + 3 H(+)</text>
        <dbReference type="Rhea" id="RHEA:28671"/>
        <dbReference type="Rhea" id="RHEA-COMP:10685"/>
        <dbReference type="Rhea" id="RHEA-COMP:10686"/>
        <dbReference type="ChEBI" id="CHEBI:15378"/>
        <dbReference type="ChEBI" id="CHEBI:16304"/>
        <dbReference type="ChEBI" id="CHEBI:18036"/>
        <dbReference type="ChEBI" id="CHEBI:18408"/>
        <dbReference type="ChEBI" id="CHEBI:30616"/>
        <dbReference type="ChEBI" id="CHEBI:57692"/>
        <dbReference type="ChEBI" id="CHEBI:58307"/>
        <dbReference type="EC" id="2.5.1.17"/>
    </reaction>
</comment>
<comment type="subcellular location">
    <subcellularLocation>
        <location evidence="1 21">Cell outer membrane</location>
        <topology evidence="1 21">Multi-pass membrane protein</topology>
    </subcellularLocation>
</comment>
<dbReference type="Pfam" id="PF12557">
    <property type="entry name" value="Co_AT_N"/>
    <property type="match status" value="1"/>
</dbReference>
<dbReference type="CDD" id="cd01347">
    <property type="entry name" value="ligand_gated_channel"/>
    <property type="match status" value="1"/>
</dbReference>
<keyword evidence="8 24" id="KW-0732">Signal</keyword>
<keyword evidence="5 21" id="KW-0813">Transport</keyword>
<comment type="similarity">
    <text evidence="3">Belongs to the Cob(I)alamin adenosyltransferase family.</text>
</comment>
<name>C1DPP7_AZOVD</name>
<dbReference type="GO" id="GO:0005524">
    <property type="term" value="F:ATP binding"/>
    <property type="evidence" value="ECO:0007669"/>
    <property type="project" value="InterPro"/>
</dbReference>
<dbReference type="GO" id="GO:0008817">
    <property type="term" value="F:corrinoid adenosyltransferase activity"/>
    <property type="evidence" value="ECO:0007669"/>
    <property type="project" value="UniProtKB-EC"/>
</dbReference>
<dbReference type="InterPro" id="IPR039426">
    <property type="entry name" value="TonB-dep_rcpt-like"/>
</dbReference>
<dbReference type="GO" id="GO:0009236">
    <property type="term" value="P:cobalamin biosynthetic process"/>
    <property type="evidence" value="ECO:0007669"/>
    <property type="project" value="UniProtKB-UniPathway"/>
</dbReference>
<dbReference type="GO" id="GO:0006779">
    <property type="term" value="P:porphyrin-containing compound biosynthetic process"/>
    <property type="evidence" value="ECO:0007669"/>
    <property type="project" value="UniProtKB-KW"/>
</dbReference>
<evidence type="ECO:0000256" key="20">
    <source>
        <dbReference type="ARBA" id="ARBA00048692"/>
    </source>
</evidence>
<comment type="function">
    <text evidence="15">Required for both de novo synthesis of the corrin ring for the assimilation of exogenous corrinoids. Participates in the adenosylation of a variety of incomplete and complete corrinoids.</text>
</comment>
<dbReference type="InterPro" id="IPR025826">
    <property type="entry name" value="Co_AT_N_dom"/>
</dbReference>
<dbReference type="NCBIfam" id="TIGR00708">
    <property type="entry name" value="cobA"/>
    <property type="match status" value="1"/>
</dbReference>
<dbReference type="InterPro" id="IPR010101">
    <property type="entry name" value="B12_transptr_BtuB"/>
</dbReference>
<dbReference type="eggNOG" id="COG2109">
    <property type="taxonomic scope" value="Bacteria"/>
</dbReference>
<evidence type="ECO:0000259" key="27">
    <source>
        <dbReference type="Pfam" id="PF12557"/>
    </source>
</evidence>
<dbReference type="HOGENOM" id="CLU_295547_0_0_6"/>
<comment type="pathway">
    <text evidence="2">Cofactor biosynthesis; adenosylcobalamin biosynthesis; adenosylcobalamin from cob(II)yrinate a,c-diamide: step 2/7.</text>
</comment>
<dbReference type="STRING" id="322710.Avin_33130"/>
<dbReference type="EMBL" id="CP001157">
    <property type="protein sequence ID" value="ACO79468.1"/>
    <property type="molecule type" value="Genomic_DNA"/>
</dbReference>
<keyword evidence="9" id="KW-0406">Ion transport</keyword>
<dbReference type="KEGG" id="avn:Avin_33130"/>
<dbReference type="EnsemblBacteria" id="ACO79468">
    <property type="protein sequence ID" value="ACO79468"/>
    <property type="gene ID" value="Avin_33130"/>
</dbReference>
<evidence type="ECO:0000256" key="12">
    <source>
        <dbReference type="ARBA" id="ARBA00023136"/>
    </source>
</evidence>
<evidence type="ECO:0000256" key="22">
    <source>
        <dbReference type="RuleBase" id="RU003357"/>
    </source>
</evidence>
<evidence type="ECO:0000256" key="23">
    <source>
        <dbReference type="SAM" id="MobiDB-lite"/>
    </source>
</evidence>
<dbReference type="InterPro" id="IPR003724">
    <property type="entry name" value="CblAdoTrfase_CobA"/>
</dbReference>
<dbReference type="Gene3D" id="3.40.50.300">
    <property type="entry name" value="P-loop containing nucleotide triphosphate hydrolases"/>
    <property type="match status" value="1"/>
</dbReference>
<evidence type="ECO:0000256" key="15">
    <source>
        <dbReference type="ARBA" id="ARBA00024929"/>
    </source>
</evidence>
<dbReference type="CDD" id="cd00561">
    <property type="entry name" value="CobA_ACA"/>
    <property type="match status" value="1"/>
</dbReference>
<dbReference type="Pfam" id="PF07715">
    <property type="entry name" value="Plug"/>
    <property type="match status" value="1"/>
</dbReference>